<dbReference type="InterPro" id="IPR024163">
    <property type="entry name" value="Aerotolerance_reg_N"/>
</dbReference>
<dbReference type="InterPro" id="IPR011933">
    <property type="entry name" value="Double_TM_dom"/>
</dbReference>
<feature type="transmembrane region" description="Helical" evidence="1">
    <location>
        <begin position="56"/>
        <end position="78"/>
    </location>
</feature>
<dbReference type="RefSeq" id="WP_202245878.1">
    <property type="nucleotide sequence ID" value="NZ_JAESIY010000010.1"/>
</dbReference>
<comment type="caution">
    <text evidence="3">The sequence shown here is derived from an EMBL/GenBank/DDBJ whole genome shotgun (WGS) entry which is preliminary data.</text>
</comment>
<evidence type="ECO:0000313" key="3">
    <source>
        <dbReference type="EMBL" id="MBL3658086.1"/>
    </source>
</evidence>
<proteinExistence type="predicted"/>
<dbReference type="Pfam" id="PF07584">
    <property type="entry name" value="BatA"/>
    <property type="match status" value="1"/>
</dbReference>
<dbReference type="EMBL" id="JAESIY010000010">
    <property type="protein sequence ID" value="MBL3658086.1"/>
    <property type="molecule type" value="Genomic_DNA"/>
</dbReference>
<dbReference type="PANTHER" id="PTHR37464">
    <property type="entry name" value="BLL2463 PROTEIN"/>
    <property type="match status" value="1"/>
</dbReference>
<evidence type="ECO:0000259" key="2">
    <source>
        <dbReference type="Pfam" id="PF07584"/>
    </source>
</evidence>
<protein>
    <submittedName>
        <fullName evidence="3">BatA domain-containing protein</fullName>
    </submittedName>
</protein>
<keyword evidence="1" id="KW-0812">Transmembrane</keyword>
<feature type="transmembrane region" description="Helical" evidence="1">
    <location>
        <begin position="644"/>
        <end position="666"/>
    </location>
</feature>
<keyword evidence="1" id="KW-1133">Transmembrane helix</keyword>
<feature type="domain" description="Aerotolerance regulator N-terminal" evidence="2">
    <location>
        <begin position="1"/>
        <end position="76"/>
    </location>
</feature>
<sequence length="667" mass="75809">MNFIYPQFLYGLFALAIPVIIHLFNFRKTKRVYFSNTRFLKKVKDASSAKRKLKHYLILASRLAFIFFLVIAFAQPFIPSEEDADASTQTLIYLDNSLSMSNEVAESISAFDEAVSYVNTLADIYSASHEYKILTNDFNSYSNSFKSKGDISDLTTEIRLNGITRSWEEVKDRLLLDLEQGQSYEVFWISDFQSSTSGNPNTMTYDSGFHVNLIPLNFTSHNNVYVDSVYLDNPFLIGDQKLKLNVVLRNIGADEVTDLIVKVFVDEVQSATSSVDLSPNGKSTTTFDLAIDLKGDNKCRISFEDFPVTFDNDFYFTINGSQKIDVLEIKNQQKLTNIESVYGNEKLFNFKSFSYSNLDYNLIPEADLVVVNELDRIDPSLAGALNQYISNYGHVVFIPSVTPDIDSYHQLQQLGRVSRADSISKMAMASPDFEDPFYENVFEEENVNVVMPEASPIIHWGNDRTALLRFRSGTPFLSRLGTRGGVYVFASPFSEEYTNFQTHALFVPIMYRAAVESASAENRLYNFIDNPVLTFKTDTLSNTDDVFKLVRDGEEMIPIQRISGNVAYLEAPKFFLSSGFYDLTFQGRKITSLAFNNSPAESDLRQINNEELKRLFDGDVSMLSVDNNDQFRGELEKKYIGQSLWKYAVILALLCLLMEVLLIRFLP</sequence>
<keyword evidence="1" id="KW-0472">Membrane</keyword>
<name>A0A937F855_9BACT</name>
<evidence type="ECO:0000256" key="1">
    <source>
        <dbReference type="SAM" id="Phobius"/>
    </source>
</evidence>
<organism evidence="3 4">
    <name type="scientific">Fulvivirga sediminis</name>
    <dbReference type="NCBI Taxonomy" id="2803949"/>
    <lineage>
        <taxon>Bacteria</taxon>
        <taxon>Pseudomonadati</taxon>
        <taxon>Bacteroidota</taxon>
        <taxon>Cytophagia</taxon>
        <taxon>Cytophagales</taxon>
        <taxon>Fulvivirgaceae</taxon>
        <taxon>Fulvivirga</taxon>
    </lineage>
</organism>
<dbReference type="AlphaFoldDB" id="A0A937F855"/>
<dbReference type="Proteomes" id="UP000659388">
    <property type="component" value="Unassembled WGS sequence"/>
</dbReference>
<gene>
    <name evidence="3" type="ORF">JL102_18185</name>
</gene>
<dbReference type="NCBIfam" id="TIGR02226">
    <property type="entry name" value="two_anch"/>
    <property type="match status" value="1"/>
</dbReference>
<keyword evidence="4" id="KW-1185">Reference proteome</keyword>
<dbReference type="PANTHER" id="PTHR37464:SF1">
    <property type="entry name" value="BLL2463 PROTEIN"/>
    <property type="match status" value="1"/>
</dbReference>
<accession>A0A937F855</accession>
<reference evidence="3" key="1">
    <citation type="submission" date="2021-01" db="EMBL/GenBank/DDBJ databases">
        <title>Fulvivirga kasyanovii gen. nov., sp nov., a novel member of the phylum Bacteroidetes isolated from seawater in a mussel farm.</title>
        <authorList>
            <person name="Zhao L.-H."/>
            <person name="Wang Z.-J."/>
        </authorList>
    </citation>
    <scope>NUCLEOTIDE SEQUENCE</scope>
    <source>
        <strain evidence="3">2943</strain>
    </source>
</reference>
<evidence type="ECO:0000313" key="4">
    <source>
        <dbReference type="Proteomes" id="UP000659388"/>
    </source>
</evidence>
<feature type="transmembrane region" description="Helical" evidence="1">
    <location>
        <begin position="6"/>
        <end position="26"/>
    </location>
</feature>